<proteinExistence type="predicted"/>
<name>A0ACB8K9I9_CITSI</name>
<evidence type="ECO:0000313" key="1">
    <source>
        <dbReference type="EMBL" id="KAH9750983.1"/>
    </source>
</evidence>
<accession>A0ACB8K9I9</accession>
<organism evidence="1 2">
    <name type="scientific">Citrus sinensis</name>
    <name type="common">Sweet orange</name>
    <name type="synonym">Citrus aurantium var. sinensis</name>
    <dbReference type="NCBI Taxonomy" id="2711"/>
    <lineage>
        <taxon>Eukaryota</taxon>
        <taxon>Viridiplantae</taxon>
        <taxon>Streptophyta</taxon>
        <taxon>Embryophyta</taxon>
        <taxon>Tracheophyta</taxon>
        <taxon>Spermatophyta</taxon>
        <taxon>Magnoliopsida</taxon>
        <taxon>eudicotyledons</taxon>
        <taxon>Gunneridae</taxon>
        <taxon>Pentapetalae</taxon>
        <taxon>rosids</taxon>
        <taxon>malvids</taxon>
        <taxon>Sapindales</taxon>
        <taxon>Rutaceae</taxon>
        <taxon>Aurantioideae</taxon>
        <taxon>Citrus</taxon>
    </lineage>
</organism>
<reference evidence="2" key="1">
    <citation type="journal article" date="2023" name="Hortic. Res.">
        <title>A chromosome-level phased genome enabling allele-level studies in sweet orange: a case study on citrus Huanglongbing tolerance.</title>
        <authorList>
            <person name="Wu B."/>
            <person name="Yu Q."/>
            <person name="Deng Z."/>
            <person name="Duan Y."/>
            <person name="Luo F."/>
            <person name="Gmitter F. Jr."/>
        </authorList>
    </citation>
    <scope>NUCLEOTIDE SEQUENCE [LARGE SCALE GENOMIC DNA]</scope>
    <source>
        <strain evidence="2">cv. Valencia</strain>
    </source>
</reference>
<sequence length="134" mass="14837">MDEVTTVGDATLLRSGQTPSFLDSPPSLSWLFFPKNLPLISTFLALTLMLRYKEKRWDSKRMLNSGGMPWSHFPTVSTLRITIGLQEGLGSSPFTIAVVLACIVCSFLTLLVVSYGHVCSGVCVCECIYDHQFQ</sequence>
<dbReference type="EMBL" id="CM039174">
    <property type="protein sequence ID" value="KAH9750983.1"/>
    <property type="molecule type" value="Genomic_DNA"/>
</dbReference>
<comment type="caution">
    <text evidence="1">The sequence shown here is derived from an EMBL/GenBank/DDBJ whole genome shotgun (WGS) entry which is preliminary data.</text>
</comment>
<gene>
    <name evidence="1" type="ORF">KPL71_014096</name>
</gene>
<keyword evidence="2" id="KW-1185">Reference proteome</keyword>
<protein>
    <submittedName>
        <fullName evidence="1">Acid phosphatase/vanadium-dependent haloperoxidase-related protein</fullName>
    </submittedName>
</protein>
<dbReference type="Proteomes" id="UP000829398">
    <property type="component" value="Chromosome 5"/>
</dbReference>
<evidence type="ECO:0000313" key="2">
    <source>
        <dbReference type="Proteomes" id="UP000829398"/>
    </source>
</evidence>